<dbReference type="InterPro" id="IPR003004">
    <property type="entry name" value="GspF/PilC"/>
</dbReference>
<protein>
    <submittedName>
        <fullName evidence="12">Protein transport protein HofC</fullName>
    </submittedName>
</protein>
<dbReference type="PANTHER" id="PTHR30012:SF7">
    <property type="entry name" value="PROTEIN TRANSPORT PROTEIN HOFC HOMOLOG"/>
    <property type="match status" value="1"/>
</dbReference>
<dbReference type="Pfam" id="PF00482">
    <property type="entry name" value="T2SSF"/>
    <property type="match status" value="2"/>
</dbReference>
<keyword evidence="13" id="KW-1185">Reference proteome</keyword>
<feature type="transmembrane region" description="Helical" evidence="10">
    <location>
        <begin position="371"/>
        <end position="391"/>
    </location>
</feature>
<comment type="similarity">
    <text evidence="2 9">Belongs to the GSP F family.</text>
</comment>
<organism evidence="12 13">
    <name type="scientific">Brenneria populi</name>
    <dbReference type="NCBI Taxonomy" id="1505588"/>
    <lineage>
        <taxon>Bacteria</taxon>
        <taxon>Pseudomonadati</taxon>
        <taxon>Pseudomonadota</taxon>
        <taxon>Gammaproteobacteria</taxon>
        <taxon>Enterobacterales</taxon>
        <taxon>Pectobacteriaceae</taxon>
        <taxon>Brenneria</taxon>
    </lineage>
</organism>
<evidence type="ECO:0000256" key="1">
    <source>
        <dbReference type="ARBA" id="ARBA00004429"/>
    </source>
</evidence>
<evidence type="ECO:0000256" key="3">
    <source>
        <dbReference type="ARBA" id="ARBA00022448"/>
    </source>
</evidence>
<comment type="caution">
    <text evidence="12">The sequence shown here is derived from an EMBL/GenBank/DDBJ whole genome shotgun (WGS) entry which is preliminary data.</text>
</comment>
<evidence type="ECO:0000313" key="13">
    <source>
        <dbReference type="Proteomes" id="UP001309705"/>
    </source>
</evidence>
<feature type="domain" description="Type II secretion system protein GspF" evidence="11">
    <location>
        <begin position="271"/>
        <end position="390"/>
    </location>
</feature>
<dbReference type="InterPro" id="IPR042094">
    <property type="entry name" value="T2SS_GspF_sf"/>
</dbReference>
<name>A0ABU6JTB4_9GAMM</name>
<dbReference type="PRINTS" id="PR00812">
    <property type="entry name" value="BCTERIALGSPF"/>
</dbReference>
<dbReference type="Gene3D" id="1.20.81.30">
    <property type="entry name" value="Type II secretion system (T2SS), domain F"/>
    <property type="match status" value="2"/>
</dbReference>
<accession>A0ABU6JTB4</accession>
<gene>
    <name evidence="12" type="primary">hofC</name>
    <name evidence="12" type="ORF">VSX58_14910</name>
</gene>
<feature type="domain" description="Type II secretion system protein GspF" evidence="11">
    <location>
        <begin position="65"/>
        <end position="187"/>
    </location>
</feature>
<keyword evidence="8 10" id="KW-0472">Membrane</keyword>
<evidence type="ECO:0000256" key="7">
    <source>
        <dbReference type="ARBA" id="ARBA00022989"/>
    </source>
</evidence>
<evidence type="ECO:0000256" key="4">
    <source>
        <dbReference type="ARBA" id="ARBA00022475"/>
    </source>
</evidence>
<proteinExistence type="inferred from homology"/>
<dbReference type="PANTHER" id="PTHR30012">
    <property type="entry name" value="GENERAL SECRETION PATHWAY PROTEIN"/>
    <property type="match status" value="1"/>
</dbReference>
<evidence type="ECO:0000256" key="5">
    <source>
        <dbReference type="ARBA" id="ARBA00022519"/>
    </source>
</evidence>
<dbReference type="InterPro" id="IPR001992">
    <property type="entry name" value="T2SS_GspF/T4SS_PilC_CS"/>
</dbReference>
<evidence type="ECO:0000259" key="11">
    <source>
        <dbReference type="Pfam" id="PF00482"/>
    </source>
</evidence>
<dbReference type="EMBL" id="JAYWTM010000015">
    <property type="protein sequence ID" value="MEC5343882.1"/>
    <property type="molecule type" value="Genomic_DNA"/>
</dbReference>
<dbReference type="NCBIfam" id="NF007861">
    <property type="entry name" value="PRK10573.1"/>
    <property type="match status" value="1"/>
</dbReference>
<dbReference type="Proteomes" id="UP001309705">
    <property type="component" value="Unassembled WGS sequence"/>
</dbReference>
<reference evidence="12 13" key="1">
    <citation type="journal article" date="2017" name="Int. J. Syst. Evol. Microbiol.">
        <title>Brenneria populi subsp. brevivirga subsp. nov. isolated from symptomatic bark of Populus x euramericana canker, and description of Brenneria populi subsp. populi subsp. nov.</title>
        <authorList>
            <person name="Zheng M.H."/>
            <person name="Piao C.G."/>
            <person name="Xue H."/>
            <person name="Guo M.W."/>
            <person name="Li Y."/>
        </authorList>
    </citation>
    <scope>NUCLEOTIDE SEQUENCE [LARGE SCALE GENOMIC DNA]</scope>
    <source>
        <strain evidence="12 13">D9-5</strain>
    </source>
</reference>
<keyword evidence="6 9" id="KW-0812">Transmembrane</keyword>
<evidence type="ECO:0000256" key="8">
    <source>
        <dbReference type="ARBA" id="ARBA00023136"/>
    </source>
</evidence>
<evidence type="ECO:0000256" key="10">
    <source>
        <dbReference type="SAM" id="Phobius"/>
    </source>
</evidence>
<keyword evidence="7 10" id="KW-1133">Transmembrane helix</keyword>
<evidence type="ECO:0000313" key="12">
    <source>
        <dbReference type="EMBL" id="MEC5343882.1"/>
    </source>
</evidence>
<feature type="transmembrane region" description="Helical" evidence="10">
    <location>
        <begin position="217"/>
        <end position="235"/>
    </location>
</feature>
<evidence type="ECO:0000256" key="6">
    <source>
        <dbReference type="ARBA" id="ARBA00022692"/>
    </source>
</evidence>
<keyword evidence="4" id="KW-1003">Cell membrane</keyword>
<evidence type="ECO:0000256" key="9">
    <source>
        <dbReference type="RuleBase" id="RU003923"/>
    </source>
</evidence>
<keyword evidence="3 9" id="KW-0813">Transport</keyword>
<keyword evidence="5" id="KW-0997">Cell inner membrane</keyword>
<feature type="transmembrane region" description="Helical" evidence="10">
    <location>
        <begin position="163"/>
        <end position="186"/>
    </location>
</feature>
<comment type="subcellular location">
    <subcellularLocation>
        <location evidence="1 9">Cell inner membrane</location>
        <topology evidence="1 9">Multi-pass membrane protein</topology>
    </subcellularLocation>
</comment>
<evidence type="ECO:0000256" key="2">
    <source>
        <dbReference type="ARBA" id="ARBA00005745"/>
    </source>
</evidence>
<dbReference type="InterPro" id="IPR018076">
    <property type="entry name" value="T2SS_GspF_dom"/>
</dbReference>
<sequence>MKWERLYHWRAITQEGALLHGEMIGRHRKQAYSRLIVQGYQPLSLKTGQYLSPRYWRGEQLNELIKQLAMLLHAGLPLLEALKLMAEQHERAGWRCVLNEIGAQIAQGKSLSETLTAYPHIFPIIYRSLVAVGELTGNLDECCLQLARQQERKSRLQQKVMKALRYPCFVLIVAALISVLMLTLVLPEFSRLYASFETPLPWFTQRLLSLSRGFADHGPTGFILTSTAALVYVNLRQRRRRWREKEQAWLLRLPVIANLIRGNCLSQIFNILAMTQRAGLTLPAGLDAAAMIHHPVYQRAIRQMQVEINQGITLNQATQRYAALFPEPCRQLIRVGEETGELDTQFAQLAQWYERKTRQQAQTLMQTLEPVMMLIVGGMVGALVIGMYLPIFQLGGVLAGN</sequence>
<dbReference type="RefSeq" id="WP_327618784.1">
    <property type="nucleotide sequence ID" value="NZ_JAYWTM010000015.1"/>
</dbReference>
<dbReference type="PROSITE" id="PS00874">
    <property type="entry name" value="T2SP_F"/>
    <property type="match status" value="1"/>
</dbReference>